<dbReference type="GO" id="GO:0005829">
    <property type="term" value="C:cytosol"/>
    <property type="evidence" value="ECO:0007669"/>
    <property type="project" value="TreeGrafter"/>
</dbReference>
<keyword evidence="2" id="KW-0805">Transcription regulation</keyword>
<evidence type="ECO:0000313" key="6">
    <source>
        <dbReference type="EMBL" id="BAX61715.1"/>
    </source>
</evidence>
<dbReference type="PANTHER" id="PTHR30419">
    <property type="entry name" value="HTH-TYPE TRANSCRIPTIONAL REGULATOR YBHD"/>
    <property type="match status" value="1"/>
</dbReference>
<evidence type="ECO:0000256" key="1">
    <source>
        <dbReference type="ARBA" id="ARBA00009437"/>
    </source>
</evidence>
<evidence type="ECO:0000259" key="5">
    <source>
        <dbReference type="PROSITE" id="PS50931"/>
    </source>
</evidence>
<keyword evidence="4" id="KW-0804">Transcription</keyword>
<name>A0A1Y1BPI5_9BURK</name>
<dbReference type="InterPro" id="IPR036388">
    <property type="entry name" value="WH-like_DNA-bd_sf"/>
</dbReference>
<evidence type="ECO:0000313" key="7">
    <source>
        <dbReference type="Proteomes" id="UP000218432"/>
    </source>
</evidence>
<evidence type="ECO:0000256" key="3">
    <source>
        <dbReference type="ARBA" id="ARBA00023125"/>
    </source>
</evidence>
<dbReference type="PROSITE" id="PS50931">
    <property type="entry name" value="HTH_LYSR"/>
    <property type="match status" value="1"/>
</dbReference>
<evidence type="ECO:0000256" key="4">
    <source>
        <dbReference type="ARBA" id="ARBA00023163"/>
    </source>
</evidence>
<dbReference type="Gene3D" id="3.40.190.10">
    <property type="entry name" value="Periplasmic binding protein-like II"/>
    <property type="match status" value="1"/>
</dbReference>
<dbReference type="InterPro" id="IPR005119">
    <property type="entry name" value="LysR_subst-bd"/>
</dbReference>
<dbReference type="RefSeq" id="WP_096474262.1">
    <property type="nucleotide sequence ID" value="NZ_AP018112.1"/>
</dbReference>
<dbReference type="AlphaFoldDB" id="A0A1Y1BPI5"/>
<accession>A0A1Y1BPI5</accession>
<dbReference type="Gene3D" id="1.10.10.10">
    <property type="entry name" value="Winged helix-like DNA-binding domain superfamily/Winged helix DNA-binding domain"/>
    <property type="match status" value="1"/>
</dbReference>
<dbReference type="InterPro" id="IPR036390">
    <property type="entry name" value="WH_DNA-bd_sf"/>
</dbReference>
<dbReference type="Pfam" id="PF03466">
    <property type="entry name" value="LysR_substrate"/>
    <property type="match status" value="1"/>
</dbReference>
<proteinExistence type="inferred from homology"/>
<dbReference type="SUPFAM" id="SSF46785">
    <property type="entry name" value="Winged helix' DNA-binding domain"/>
    <property type="match status" value="1"/>
</dbReference>
<feature type="domain" description="HTH lysR-type" evidence="5">
    <location>
        <begin position="1"/>
        <end position="58"/>
    </location>
</feature>
<protein>
    <submittedName>
        <fullName evidence="6">LysR family transcriptional regulator</fullName>
    </submittedName>
</protein>
<organism evidence="6 7">
    <name type="scientific">Burkholderia stabilis</name>
    <dbReference type="NCBI Taxonomy" id="95485"/>
    <lineage>
        <taxon>Bacteria</taxon>
        <taxon>Pseudomonadati</taxon>
        <taxon>Pseudomonadota</taxon>
        <taxon>Betaproteobacteria</taxon>
        <taxon>Burkholderiales</taxon>
        <taxon>Burkholderiaceae</taxon>
        <taxon>Burkholderia</taxon>
        <taxon>Burkholderia cepacia complex</taxon>
    </lineage>
</organism>
<dbReference type="GO" id="GO:0003677">
    <property type="term" value="F:DNA binding"/>
    <property type="evidence" value="ECO:0007669"/>
    <property type="project" value="UniProtKB-KW"/>
</dbReference>
<reference evidence="6 7" key="1">
    <citation type="journal article" date="2017" name="Genome Announc.">
        <title>Complete Genome Sequence of Burkholderia stabilis FERMP-21014.</title>
        <authorList>
            <person name="Konishi K."/>
            <person name="Kumagai T."/>
            <person name="Sakasegawa S."/>
            <person name="Tamura T."/>
        </authorList>
    </citation>
    <scope>NUCLEOTIDE SEQUENCE [LARGE SCALE GENOMIC DNA]</scope>
    <source>
        <strain evidence="6 7">FERMP-21014</strain>
    </source>
</reference>
<dbReference type="Pfam" id="PF00126">
    <property type="entry name" value="HTH_1"/>
    <property type="match status" value="1"/>
</dbReference>
<dbReference type="PANTHER" id="PTHR30419:SF8">
    <property type="entry name" value="NITROGEN ASSIMILATION TRANSCRIPTIONAL ACTIVATOR-RELATED"/>
    <property type="match status" value="1"/>
</dbReference>
<keyword evidence="3" id="KW-0238">DNA-binding</keyword>
<dbReference type="InterPro" id="IPR050950">
    <property type="entry name" value="HTH-type_LysR_regulators"/>
</dbReference>
<comment type="similarity">
    <text evidence="1">Belongs to the LysR transcriptional regulatory family.</text>
</comment>
<dbReference type="PRINTS" id="PR00039">
    <property type="entry name" value="HTHLYSR"/>
</dbReference>
<sequence>MKYPQVLAFVRAATLGSIRAAARSMDISQAAVTKTIKTLEEDLGVALFSRGVRGATLTAAGASLLPRAMLIVGQMELLPGDIRSDERGRVSMGVLPVATALLLPHALPAFVVSRPHAPLRIADGFLSTVLPGLRDGSLDFGICAIESDRLTNFFRFEPWFRSRAVVVARRDHPLAGRPCGIGDLVRYGWVYAGSRASVLDLFFNHPRSGAADEPLIIEAQNVTAGIVAVKSTDAISIAPGELAAQIVANPDIVLLDVTDPLPETIIGLLTRADGSLSANAQMLVELLRAAAQRIPGLEHC</sequence>
<dbReference type="EMBL" id="AP018112">
    <property type="protein sequence ID" value="BAX61715.1"/>
    <property type="molecule type" value="Genomic_DNA"/>
</dbReference>
<dbReference type="GO" id="GO:0003700">
    <property type="term" value="F:DNA-binding transcription factor activity"/>
    <property type="evidence" value="ECO:0007669"/>
    <property type="project" value="InterPro"/>
</dbReference>
<dbReference type="InterPro" id="IPR000847">
    <property type="entry name" value="LysR_HTH_N"/>
</dbReference>
<dbReference type="SUPFAM" id="SSF53850">
    <property type="entry name" value="Periplasmic binding protein-like II"/>
    <property type="match status" value="1"/>
</dbReference>
<evidence type="ECO:0000256" key="2">
    <source>
        <dbReference type="ARBA" id="ARBA00023015"/>
    </source>
</evidence>
<dbReference type="Proteomes" id="UP000218432">
    <property type="component" value="Chromosome 2"/>
</dbReference>
<gene>
    <name evidence="6" type="ORF">BSFP_045820</name>
</gene>